<accession>A0ABV8L2G1</accession>
<proteinExistence type="predicted"/>
<evidence type="ECO:0000313" key="4">
    <source>
        <dbReference type="Proteomes" id="UP001595767"/>
    </source>
</evidence>
<evidence type="ECO:0000313" key="3">
    <source>
        <dbReference type="EMBL" id="MFC4124308.1"/>
    </source>
</evidence>
<keyword evidence="4" id="KW-1185">Reference proteome</keyword>
<dbReference type="RefSeq" id="WP_378546166.1">
    <property type="nucleotide sequence ID" value="NZ_JBHSBA010000003.1"/>
</dbReference>
<comment type="caution">
    <text evidence="3">The sequence shown here is derived from an EMBL/GenBank/DDBJ whole genome shotgun (WGS) entry which is preliminary data.</text>
</comment>
<evidence type="ECO:0000259" key="2">
    <source>
        <dbReference type="SMART" id="SM00894"/>
    </source>
</evidence>
<dbReference type="SMART" id="SM00894">
    <property type="entry name" value="Excalibur"/>
    <property type="match status" value="1"/>
</dbReference>
<feature type="region of interest" description="Disordered" evidence="1">
    <location>
        <begin position="1"/>
        <end position="24"/>
    </location>
</feature>
<organism evidence="3 4">
    <name type="scientific">Nocardia rhizosphaerae</name>
    <dbReference type="NCBI Taxonomy" id="1691571"/>
    <lineage>
        <taxon>Bacteria</taxon>
        <taxon>Bacillati</taxon>
        <taxon>Actinomycetota</taxon>
        <taxon>Actinomycetes</taxon>
        <taxon>Mycobacteriales</taxon>
        <taxon>Nocardiaceae</taxon>
        <taxon>Nocardia</taxon>
    </lineage>
</organism>
<dbReference type="Pfam" id="PF05901">
    <property type="entry name" value="Excalibur"/>
    <property type="match status" value="1"/>
</dbReference>
<feature type="compositionally biased region" description="Basic and acidic residues" evidence="1">
    <location>
        <begin position="166"/>
        <end position="177"/>
    </location>
</feature>
<sequence>MTRPIQPPDPWARPPRPQDKKRRWPLIAGVGVAGFLGLAAIGNLADDGSSPAAAVTSTAQTTESPTPVSTSAATSAVAPGIATIVPTTTVEPPVTTAAPTTTAQVTPPVIVPGPAASVPPPRAPGVAAVPEPEAPVAPSAYYRSCAAARAAGVAPLYRGDPGYRSGLDRDNDGVACE</sequence>
<name>A0ABV8L2G1_9NOCA</name>
<feature type="domain" description="Excalibur calcium-binding" evidence="2">
    <location>
        <begin position="141"/>
        <end position="177"/>
    </location>
</feature>
<protein>
    <submittedName>
        <fullName evidence="3">Excalibur calcium-binding domain-containing protein</fullName>
    </submittedName>
</protein>
<feature type="compositionally biased region" description="Low complexity" evidence="1">
    <location>
        <begin position="64"/>
        <end position="108"/>
    </location>
</feature>
<feature type="region of interest" description="Disordered" evidence="1">
    <location>
        <begin position="157"/>
        <end position="177"/>
    </location>
</feature>
<feature type="region of interest" description="Disordered" evidence="1">
    <location>
        <begin position="46"/>
        <end position="108"/>
    </location>
</feature>
<evidence type="ECO:0000256" key="1">
    <source>
        <dbReference type="SAM" id="MobiDB-lite"/>
    </source>
</evidence>
<gene>
    <name evidence="3" type="ORF">ACFOW8_05145</name>
</gene>
<dbReference type="InterPro" id="IPR008613">
    <property type="entry name" value="Excalibur_Ca-bd_domain"/>
</dbReference>
<feature type="compositionally biased region" description="Pro residues" evidence="1">
    <location>
        <begin position="1"/>
        <end position="15"/>
    </location>
</feature>
<dbReference type="Proteomes" id="UP001595767">
    <property type="component" value="Unassembled WGS sequence"/>
</dbReference>
<reference evidence="4" key="1">
    <citation type="journal article" date="2019" name="Int. J. Syst. Evol. Microbiol.">
        <title>The Global Catalogue of Microorganisms (GCM) 10K type strain sequencing project: providing services to taxonomists for standard genome sequencing and annotation.</title>
        <authorList>
            <consortium name="The Broad Institute Genomics Platform"/>
            <consortium name="The Broad Institute Genome Sequencing Center for Infectious Disease"/>
            <person name="Wu L."/>
            <person name="Ma J."/>
        </authorList>
    </citation>
    <scope>NUCLEOTIDE SEQUENCE [LARGE SCALE GENOMIC DNA]</scope>
    <source>
        <strain evidence="4">CGMCC 4.7204</strain>
    </source>
</reference>
<dbReference type="EMBL" id="JBHSBA010000003">
    <property type="protein sequence ID" value="MFC4124308.1"/>
    <property type="molecule type" value="Genomic_DNA"/>
</dbReference>